<dbReference type="InterPro" id="IPR057670">
    <property type="entry name" value="SH3_retrovirus"/>
</dbReference>
<feature type="compositionally biased region" description="Polar residues" evidence="1">
    <location>
        <begin position="127"/>
        <end position="136"/>
    </location>
</feature>
<evidence type="ECO:0000313" key="4">
    <source>
        <dbReference type="EMBL" id="KAD5803210.1"/>
    </source>
</evidence>
<dbReference type="Pfam" id="PF25597">
    <property type="entry name" value="SH3_retrovirus"/>
    <property type="match status" value="1"/>
</dbReference>
<dbReference type="Pfam" id="PF07727">
    <property type="entry name" value="RVT_2"/>
    <property type="match status" value="1"/>
</dbReference>
<dbReference type="OrthoDB" id="414945at2759"/>
<dbReference type="PANTHER" id="PTHR11439">
    <property type="entry name" value="GAG-POL-RELATED RETROTRANSPOSON"/>
    <property type="match status" value="1"/>
</dbReference>
<dbReference type="CDD" id="cd09272">
    <property type="entry name" value="RNase_HI_RT_Ty1"/>
    <property type="match status" value="1"/>
</dbReference>
<dbReference type="SUPFAM" id="SSF56672">
    <property type="entry name" value="DNA/RNA polymerases"/>
    <property type="match status" value="1"/>
</dbReference>
<name>A0A5N6P1T0_9ASTR</name>
<organism evidence="4 5">
    <name type="scientific">Mikania micrantha</name>
    <name type="common">bitter vine</name>
    <dbReference type="NCBI Taxonomy" id="192012"/>
    <lineage>
        <taxon>Eukaryota</taxon>
        <taxon>Viridiplantae</taxon>
        <taxon>Streptophyta</taxon>
        <taxon>Embryophyta</taxon>
        <taxon>Tracheophyta</taxon>
        <taxon>Spermatophyta</taxon>
        <taxon>Magnoliopsida</taxon>
        <taxon>eudicotyledons</taxon>
        <taxon>Gunneridae</taxon>
        <taxon>Pentapetalae</taxon>
        <taxon>asterids</taxon>
        <taxon>campanulids</taxon>
        <taxon>Asterales</taxon>
        <taxon>Asteraceae</taxon>
        <taxon>Asteroideae</taxon>
        <taxon>Heliantheae alliance</taxon>
        <taxon>Eupatorieae</taxon>
        <taxon>Mikania</taxon>
    </lineage>
</organism>
<dbReference type="InterPro" id="IPR013103">
    <property type="entry name" value="RVT_2"/>
</dbReference>
<dbReference type="AlphaFoldDB" id="A0A5N6P1T0"/>
<evidence type="ECO:0000259" key="2">
    <source>
        <dbReference type="Pfam" id="PF07727"/>
    </source>
</evidence>
<protein>
    <submittedName>
        <fullName evidence="4">Uncharacterized protein</fullName>
    </submittedName>
</protein>
<keyword evidence="5" id="KW-1185">Reference proteome</keyword>
<dbReference type="SUPFAM" id="SSF53098">
    <property type="entry name" value="Ribonuclease H-like"/>
    <property type="match status" value="1"/>
</dbReference>
<accession>A0A5N6P1T0</accession>
<feature type="domain" description="Reverse transcriptase Ty1/copia-type" evidence="2">
    <location>
        <begin position="211"/>
        <end position="419"/>
    </location>
</feature>
<gene>
    <name evidence="4" type="ORF">E3N88_14570</name>
</gene>
<evidence type="ECO:0000256" key="1">
    <source>
        <dbReference type="SAM" id="MobiDB-lite"/>
    </source>
</evidence>
<evidence type="ECO:0000259" key="3">
    <source>
        <dbReference type="Pfam" id="PF25597"/>
    </source>
</evidence>
<reference evidence="4 5" key="1">
    <citation type="submission" date="2019-05" db="EMBL/GenBank/DDBJ databases">
        <title>Mikania micrantha, genome provides insights into the molecular mechanism of rapid growth.</title>
        <authorList>
            <person name="Liu B."/>
        </authorList>
    </citation>
    <scope>NUCLEOTIDE SEQUENCE [LARGE SCALE GENOMIC DNA]</scope>
    <source>
        <strain evidence="4">NLD-2019</strain>
        <tissue evidence="4">Leaf</tissue>
    </source>
</reference>
<evidence type="ECO:0000313" key="5">
    <source>
        <dbReference type="Proteomes" id="UP000326396"/>
    </source>
</evidence>
<comment type="caution">
    <text evidence="4">The sequence shown here is derived from an EMBL/GenBank/DDBJ whole genome shotgun (WGS) entry which is preliminary data.</text>
</comment>
<dbReference type="PANTHER" id="PTHR11439:SF475">
    <property type="entry name" value="CYSTEINE-RICH RLK (RECEPTOR-LIKE PROTEIN KINASE) 8"/>
    <property type="match status" value="1"/>
</dbReference>
<dbReference type="Proteomes" id="UP000326396">
    <property type="component" value="Linkage Group LG15"/>
</dbReference>
<proteinExistence type="predicted"/>
<dbReference type="InterPro" id="IPR012337">
    <property type="entry name" value="RNaseH-like_sf"/>
</dbReference>
<feature type="domain" description="Retroviral polymerase SH3-like" evidence="3">
    <location>
        <begin position="55"/>
        <end position="94"/>
    </location>
</feature>
<dbReference type="InterPro" id="IPR043502">
    <property type="entry name" value="DNA/RNA_pol_sf"/>
</dbReference>
<feature type="region of interest" description="Disordered" evidence="1">
    <location>
        <begin position="122"/>
        <end position="152"/>
    </location>
</feature>
<dbReference type="EMBL" id="SZYD01000007">
    <property type="protein sequence ID" value="KAD5803210.1"/>
    <property type="molecule type" value="Genomic_DNA"/>
</dbReference>
<sequence>MLHDKNVPGKFWVEAMHTAAFVVNRIPQQNLDYKSPYEKLFEVKPNVSYFRVFGSVCYVFIPSSQRHKLEKKAVRSIFVGYDSERKESKEALPDSDKLKTDLESNKVCLPVSGNETIVEDEVDQEQPNEPWQTGVLQQPPAQPEELRRSTRIRKPNPKYAVANLAELMEEEKEPESFEEANSSAAWRAAMKHEIDALLQNETWTLVPKPQEARLVARGFTQQVGIDYEETFSPVAKLTYVRVLIAVAATKGWPLFQMDVNNAFLYGTLDHVIYMTQPLGFEDHSRLGHVCKLKKAIYGLKQSPRAWYGKIAEFLEVNGFESTSVDASLFVKRAGEQLVVVLVYVDDLIITGSCVEEIQQIKANLCTRFCMKDLGVLKRFLGLEINYEGEHVLLHQTAYSADLLLKFGMLDSKPAWTPVEPNLKLYIDEGKDLDDETMYRKIVGSLIYLTLTRPDIAFIVGVLSRFMQHPKQPHLHAVRRVLWYVKATLRLGVLFQREVVMCLVGYCDADYGDDPSSRRSTTGYVIKLGSGAISWCSRLQPTVSLSTTEAEYCSAAMAAQESTWLLRLLAELGQNIEEKMILWCDNVSAIKLAENPTFHARTKHIEVHYHYIREKVLQGEIDL</sequence>